<gene>
    <name evidence="2" type="ORF">PJIAN_1888</name>
</gene>
<dbReference type="SUPFAM" id="SSF53448">
    <property type="entry name" value="Nucleotide-diphospho-sugar transferases"/>
    <property type="match status" value="1"/>
</dbReference>
<protein>
    <submittedName>
        <fullName evidence="2">D-glycero-alpha-D-manno-heptose 1-phosphate guanylyltransferase</fullName>
    </submittedName>
</protein>
<reference evidence="3" key="1">
    <citation type="submission" date="2016-04" db="EMBL/GenBank/DDBJ databases">
        <title>Draft genome sequence of Paludibacter jiangxiensis strain NM7.</title>
        <authorList>
            <person name="Qiu Y."/>
            <person name="Matsuura N."/>
            <person name="Ohashi A."/>
            <person name="Tourlousse M.D."/>
            <person name="Sekiguchi Y."/>
        </authorList>
    </citation>
    <scope>NUCLEOTIDE SEQUENCE [LARGE SCALE GENOMIC DNA]</scope>
    <source>
        <strain evidence="3">NM7</strain>
    </source>
</reference>
<feature type="domain" description="Nucleotidyl transferase" evidence="1">
    <location>
        <begin position="4"/>
        <end position="221"/>
    </location>
</feature>
<dbReference type="OrthoDB" id="9803871at2"/>
<dbReference type="AlphaFoldDB" id="A0A161LDJ1"/>
<keyword evidence="3" id="KW-1185">Reference proteome</keyword>
<evidence type="ECO:0000259" key="1">
    <source>
        <dbReference type="Pfam" id="PF00483"/>
    </source>
</evidence>
<proteinExistence type="predicted"/>
<keyword evidence="2" id="KW-0808">Transferase</keyword>
<dbReference type="Pfam" id="PF00483">
    <property type="entry name" value="NTP_transferase"/>
    <property type="match status" value="1"/>
</dbReference>
<dbReference type="InterPro" id="IPR029044">
    <property type="entry name" value="Nucleotide-diphossugar_trans"/>
</dbReference>
<dbReference type="InterPro" id="IPR050486">
    <property type="entry name" value="Mannose-1P_guanyltransferase"/>
</dbReference>
<comment type="caution">
    <text evidence="2">The sequence shown here is derived from an EMBL/GenBank/DDBJ whole genome shotgun (WGS) entry which is preliminary data.</text>
</comment>
<keyword evidence="2" id="KW-0548">Nucleotidyltransferase</keyword>
<name>A0A161LDJ1_9BACT</name>
<dbReference type="PANTHER" id="PTHR22572">
    <property type="entry name" value="SUGAR-1-PHOSPHATE GUANYL TRANSFERASE"/>
    <property type="match status" value="1"/>
</dbReference>
<dbReference type="EMBL" id="BDCR01000001">
    <property type="protein sequence ID" value="GAT62295.1"/>
    <property type="molecule type" value="Genomic_DNA"/>
</dbReference>
<dbReference type="CDD" id="cd06915">
    <property type="entry name" value="NTP_transferase_WcbM_like"/>
    <property type="match status" value="1"/>
</dbReference>
<dbReference type="Gene3D" id="3.90.550.10">
    <property type="entry name" value="Spore Coat Polysaccharide Biosynthesis Protein SpsA, Chain A"/>
    <property type="match status" value="1"/>
</dbReference>
<dbReference type="GO" id="GO:0016779">
    <property type="term" value="F:nucleotidyltransferase activity"/>
    <property type="evidence" value="ECO:0007669"/>
    <property type="project" value="UniProtKB-KW"/>
</dbReference>
<dbReference type="InterPro" id="IPR005835">
    <property type="entry name" value="NTP_transferase_dom"/>
</dbReference>
<dbReference type="RefSeq" id="WP_101750724.1">
    <property type="nucleotide sequence ID" value="NZ_BDCR01000001.1"/>
</dbReference>
<sequence>MECIILAGGFGTRLQSVVNDRPKCLAPIREVPFLAYLFDYLHKGGVSKVILSLGYRHELVEEWLHSFSTPLEVEIVVEKEPLGTGGGVKFALEKVTENNALVVNGDTLFSLNIRKLLKAHQENGCSVTLGLKPMHDFDRYGSVTLAEKYITAFREKQFCTNGLINGGVFVLNKDALNGMPDRFSFEQDYLVAEANKKNVGGYVEDAYFIDIGIPSDYEKAQWEIPAIN</sequence>
<reference evidence="3" key="2">
    <citation type="journal article" date="2017" name="Genome Announc.">
        <title>Draft genome sequence of Paludibacter jiangxiensis NM7(T), a propionate-producing fermentative bacterium.</title>
        <authorList>
            <person name="Qiu Y.-L."/>
            <person name="Tourlousse D.M."/>
            <person name="Matsuura N."/>
            <person name="Ohashi A."/>
            <person name="Sekiguchi Y."/>
        </authorList>
    </citation>
    <scope>NUCLEOTIDE SEQUENCE [LARGE SCALE GENOMIC DNA]</scope>
    <source>
        <strain evidence="3">NM7</strain>
    </source>
</reference>
<dbReference type="Proteomes" id="UP000076586">
    <property type="component" value="Unassembled WGS sequence"/>
</dbReference>
<evidence type="ECO:0000313" key="2">
    <source>
        <dbReference type="EMBL" id="GAT62295.1"/>
    </source>
</evidence>
<dbReference type="STRING" id="681398.PJIAN_1888"/>
<accession>A0A161LDJ1</accession>
<evidence type="ECO:0000313" key="3">
    <source>
        <dbReference type="Proteomes" id="UP000076586"/>
    </source>
</evidence>
<organism evidence="2 3">
    <name type="scientific">Paludibacter jiangxiensis</name>
    <dbReference type="NCBI Taxonomy" id="681398"/>
    <lineage>
        <taxon>Bacteria</taxon>
        <taxon>Pseudomonadati</taxon>
        <taxon>Bacteroidota</taxon>
        <taxon>Bacteroidia</taxon>
        <taxon>Bacteroidales</taxon>
        <taxon>Paludibacteraceae</taxon>
        <taxon>Paludibacter</taxon>
    </lineage>
</organism>